<dbReference type="AlphaFoldDB" id="A0A9X1M670"/>
<comment type="caution">
    <text evidence="1">The sequence shown here is derived from an EMBL/GenBank/DDBJ whole genome shotgun (WGS) entry which is preliminary data.</text>
</comment>
<accession>A0A9X1M670</accession>
<name>A0A9X1M670_9MICC</name>
<proteinExistence type="predicted"/>
<dbReference type="EMBL" id="JAJFZP010000019">
    <property type="protein sequence ID" value="MCC3271054.1"/>
    <property type="molecule type" value="Genomic_DNA"/>
</dbReference>
<dbReference type="RefSeq" id="WP_227909268.1">
    <property type="nucleotide sequence ID" value="NZ_CP095461.1"/>
</dbReference>
<dbReference type="Proteomes" id="UP001139264">
    <property type="component" value="Unassembled WGS sequence"/>
</dbReference>
<protein>
    <submittedName>
        <fullName evidence="1">DNA-binding protein</fullName>
    </submittedName>
</protein>
<dbReference type="GO" id="GO:0003677">
    <property type="term" value="F:DNA binding"/>
    <property type="evidence" value="ECO:0007669"/>
    <property type="project" value="UniProtKB-KW"/>
</dbReference>
<dbReference type="SUPFAM" id="SSF47789">
    <property type="entry name" value="C-terminal domain of RNA polymerase alpha subunit"/>
    <property type="match status" value="1"/>
</dbReference>
<keyword evidence="1" id="KW-0238">DNA-binding</keyword>
<evidence type="ECO:0000313" key="2">
    <source>
        <dbReference type="Proteomes" id="UP001139264"/>
    </source>
</evidence>
<gene>
    <name evidence="1" type="ORF">LJ751_17145</name>
</gene>
<reference evidence="1" key="1">
    <citation type="submission" date="2021-10" db="EMBL/GenBank/DDBJ databases">
        <title>Novel species in genus Arthrobacter.</title>
        <authorList>
            <person name="Liu Y."/>
        </authorList>
    </citation>
    <scope>NUCLEOTIDE SEQUENCE</scope>
    <source>
        <strain evidence="1">Zg-Y809</strain>
    </source>
</reference>
<organism evidence="1 2">
    <name type="scientific">Arthrobacter gengyunqii</name>
    <dbReference type="NCBI Taxonomy" id="2886940"/>
    <lineage>
        <taxon>Bacteria</taxon>
        <taxon>Bacillati</taxon>
        <taxon>Actinomycetota</taxon>
        <taxon>Actinomycetes</taxon>
        <taxon>Micrococcales</taxon>
        <taxon>Micrococcaceae</taxon>
        <taxon>Arthrobacter</taxon>
    </lineage>
</organism>
<evidence type="ECO:0000313" key="1">
    <source>
        <dbReference type="EMBL" id="MCC3271054.1"/>
    </source>
</evidence>
<sequence length="64" mass="6399">MTTPLDALPKVGAPATRALEAAGYSTLQGLAGIPRADLSALHGLGPKALDIIERALAEHGLGLG</sequence>
<dbReference type="Gene3D" id="1.10.150.20">
    <property type="entry name" value="5' to 3' exonuclease, C-terminal subdomain"/>
    <property type="match status" value="1"/>
</dbReference>